<accession>A0A3Q9J2A5</accession>
<dbReference type="Proteomes" id="UP000276888">
    <property type="component" value="Chromosome"/>
</dbReference>
<dbReference type="InterPro" id="IPR016181">
    <property type="entry name" value="Acyl_CoA_acyltransferase"/>
</dbReference>
<feature type="domain" description="N-acetyltransferase" evidence="1">
    <location>
        <begin position="22"/>
        <end position="189"/>
    </location>
</feature>
<dbReference type="Pfam" id="PF13302">
    <property type="entry name" value="Acetyltransf_3"/>
    <property type="match status" value="1"/>
</dbReference>
<evidence type="ECO:0000313" key="3">
    <source>
        <dbReference type="Proteomes" id="UP000276888"/>
    </source>
</evidence>
<evidence type="ECO:0000259" key="1">
    <source>
        <dbReference type="PROSITE" id="PS51186"/>
    </source>
</evidence>
<dbReference type="SUPFAM" id="SSF55729">
    <property type="entry name" value="Acyl-CoA N-acyltransferases (Nat)"/>
    <property type="match status" value="1"/>
</dbReference>
<dbReference type="PANTHER" id="PTHR43441">
    <property type="entry name" value="RIBOSOMAL-PROTEIN-SERINE ACETYLTRANSFERASE"/>
    <property type="match status" value="1"/>
</dbReference>
<dbReference type="OrthoDB" id="9132139at2"/>
<dbReference type="Gene3D" id="3.40.630.30">
    <property type="match status" value="1"/>
</dbReference>
<proteinExistence type="predicted"/>
<dbReference type="KEGG" id="mlv:CVS47_01516"/>
<dbReference type="GO" id="GO:1990189">
    <property type="term" value="F:protein N-terminal-serine acetyltransferase activity"/>
    <property type="evidence" value="ECO:0007669"/>
    <property type="project" value="TreeGrafter"/>
</dbReference>
<dbReference type="AlphaFoldDB" id="A0A3Q9J2A5"/>
<dbReference type="PROSITE" id="PS51186">
    <property type="entry name" value="GNAT"/>
    <property type="match status" value="1"/>
</dbReference>
<dbReference type="RefSeq" id="WP_127095528.1">
    <property type="nucleotide sequence ID" value="NZ_CP031423.1"/>
</dbReference>
<dbReference type="PANTHER" id="PTHR43441:SF11">
    <property type="entry name" value="RIBOSOMAL-PROTEIN-SERINE ACETYLTRANSFERASE"/>
    <property type="match status" value="1"/>
</dbReference>
<keyword evidence="3" id="KW-1185">Reference proteome</keyword>
<dbReference type="CDD" id="cd04301">
    <property type="entry name" value="NAT_SF"/>
    <property type="match status" value="1"/>
</dbReference>
<reference evidence="2 3" key="1">
    <citation type="submission" date="2018-08" db="EMBL/GenBank/DDBJ databases">
        <title>Microbacterium lemovicicum sp. nov., a bacterium isolated from a natural uranium-rich soil.</title>
        <authorList>
            <person name="ORTET P."/>
        </authorList>
    </citation>
    <scope>NUCLEOTIDE SEQUENCE [LARGE SCALE GENOMIC DNA]</scope>
    <source>
        <strain evidence="2 3">Viu22</strain>
    </source>
</reference>
<sequence>MATTPFTLPPAPSALRLETPRLVLRLLEEADIPAMTAYRGDPEVCRFLPFDPQSADDIRGRIGHLLGSTALDGERGGVALAVVRAADDVLIGDLVLFHLDADSGTAELGWVTHPAARGHGLATEAVTALIDAAFEVYGLRRLVARIDGDNTASRALAARVGMREEAHLIQASWFNGRWADEVDTAILADEWRARRAGATAGVRPPAGRLD</sequence>
<dbReference type="InterPro" id="IPR000182">
    <property type="entry name" value="GNAT_dom"/>
</dbReference>
<evidence type="ECO:0000313" key="2">
    <source>
        <dbReference type="EMBL" id="AZS36896.1"/>
    </source>
</evidence>
<name>A0A3Q9J2A5_9MICO</name>
<dbReference type="InterPro" id="IPR051908">
    <property type="entry name" value="Ribosomal_N-acetyltransferase"/>
</dbReference>
<keyword evidence="2" id="KW-0808">Transferase</keyword>
<dbReference type="GO" id="GO:0004145">
    <property type="term" value="F:diamine N-acetyltransferase activity"/>
    <property type="evidence" value="ECO:0007669"/>
    <property type="project" value="UniProtKB-EC"/>
</dbReference>
<dbReference type="GO" id="GO:0008999">
    <property type="term" value="F:protein-N-terminal-alanine acetyltransferase activity"/>
    <property type="evidence" value="ECO:0007669"/>
    <property type="project" value="TreeGrafter"/>
</dbReference>
<protein>
    <submittedName>
        <fullName evidence="2">Spermidine N(1)-acetyltransferase</fullName>
        <ecNumber evidence="2">2.3.1.57</ecNumber>
    </submittedName>
</protein>
<gene>
    <name evidence="2" type="primary">speG</name>
    <name evidence="2" type="ORF">CVS47_01516</name>
</gene>
<organism evidence="2 3">
    <name type="scientific">Microbacterium lemovicicum</name>
    <dbReference type="NCBI Taxonomy" id="1072463"/>
    <lineage>
        <taxon>Bacteria</taxon>
        <taxon>Bacillati</taxon>
        <taxon>Actinomycetota</taxon>
        <taxon>Actinomycetes</taxon>
        <taxon>Micrococcales</taxon>
        <taxon>Microbacteriaceae</taxon>
        <taxon>Microbacterium</taxon>
    </lineage>
</organism>
<dbReference type="EMBL" id="CP031423">
    <property type="protein sequence ID" value="AZS36896.1"/>
    <property type="molecule type" value="Genomic_DNA"/>
</dbReference>
<dbReference type="GO" id="GO:0005737">
    <property type="term" value="C:cytoplasm"/>
    <property type="evidence" value="ECO:0007669"/>
    <property type="project" value="TreeGrafter"/>
</dbReference>
<keyword evidence="2" id="KW-0012">Acyltransferase</keyword>
<dbReference type="EC" id="2.3.1.57" evidence="2"/>